<protein>
    <submittedName>
        <fullName evidence="2">Uncharacterized protein</fullName>
    </submittedName>
</protein>
<dbReference type="AlphaFoldDB" id="A0A494GA74"/>
<proteinExistence type="predicted"/>
<reference evidence="2" key="1">
    <citation type="journal article" date="2012" name="Nature">
        <title>The tomato genome sequence provides insights into fleshy fruit evolution.</title>
        <authorList>
            <consortium name="Tomato Genome Consortium"/>
        </authorList>
    </citation>
    <scope>NUCLEOTIDE SEQUENCE [LARGE SCALE GENOMIC DNA]</scope>
    <source>
        <strain evidence="2">cv. Heinz 1706</strain>
    </source>
</reference>
<dbReference type="PaxDb" id="4081-Solyc00g249910.1.1"/>
<evidence type="ECO:0000256" key="1">
    <source>
        <dbReference type="SAM" id="MobiDB-lite"/>
    </source>
</evidence>
<dbReference type="Proteomes" id="UP000004994">
    <property type="component" value="Unassembled WGS sequence"/>
</dbReference>
<reference evidence="2" key="2">
    <citation type="submission" date="2019-04" db="UniProtKB">
        <authorList>
            <consortium name="EnsemblPlants"/>
        </authorList>
    </citation>
    <scope>IDENTIFICATION</scope>
    <source>
        <strain evidence="2">cv. Heinz 1706</strain>
    </source>
</reference>
<feature type="region of interest" description="Disordered" evidence="1">
    <location>
        <begin position="1"/>
        <end position="30"/>
    </location>
</feature>
<accession>A0A494GA74</accession>
<organism evidence="2">
    <name type="scientific">Solanum lycopersicum</name>
    <name type="common">Tomato</name>
    <name type="synonym">Lycopersicon esculentum</name>
    <dbReference type="NCBI Taxonomy" id="4081"/>
    <lineage>
        <taxon>Eukaryota</taxon>
        <taxon>Viridiplantae</taxon>
        <taxon>Streptophyta</taxon>
        <taxon>Embryophyta</taxon>
        <taxon>Tracheophyta</taxon>
        <taxon>Spermatophyta</taxon>
        <taxon>Magnoliopsida</taxon>
        <taxon>eudicotyledons</taxon>
        <taxon>Gunneridae</taxon>
        <taxon>Pentapetalae</taxon>
        <taxon>asterids</taxon>
        <taxon>lamiids</taxon>
        <taxon>Solanales</taxon>
        <taxon>Solanaceae</taxon>
        <taxon>Solanoideae</taxon>
        <taxon>Solaneae</taxon>
        <taxon>Solanum</taxon>
        <taxon>Solanum subgen. Lycopersicon</taxon>
    </lineage>
</organism>
<keyword evidence="3" id="KW-1185">Reference proteome</keyword>
<evidence type="ECO:0000313" key="3">
    <source>
        <dbReference type="Proteomes" id="UP000004994"/>
    </source>
</evidence>
<evidence type="ECO:0000313" key="2">
    <source>
        <dbReference type="EnsemblPlants" id="Solyc00g249910.2.1"/>
    </source>
</evidence>
<dbReference type="InParanoid" id="A0A494GA74"/>
<dbReference type="Gramene" id="Solyc00g249910.2.1">
    <property type="protein sequence ID" value="Solyc00g249910.2.1"/>
    <property type="gene ID" value="Solyc00g249910.2"/>
</dbReference>
<dbReference type="STRING" id="4081.A0A494GA74"/>
<feature type="compositionally biased region" description="Basic and acidic residues" evidence="1">
    <location>
        <begin position="19"/>
        <end position="28"/>
    </location>
</feature>
<dbReference type="EnsemblPlants" id="Solyc00g249910.2.1">
    <property type="protein sequence ID" value="Solyc00g249910.2.1"/>
    <property type="gene ID" value="Solyc00g249910.2"/>
</dbReference>
<name>A0A494GA74_SOLLC</name>
<sequence>MDILSEMPKFPERQSSLIKKAEDTKTDTADQSAIKLRAQQQNSNALVVTDQHHANGTPPVNQLGPVKVPSTSNEVICLSDYFVKK</sequence>